<feature type="region of interest" description="Disordered" evidence="12">
    <location>
        <begin position="165"/>
        <end position="201"/>
    </location>
</feature>
<evidence type="ECO:0000256" key="4">
    <source>
        <dbReference type="ARBA" id="ARBA00022723"/>
    </source>
</evidence>
<keyword evidence="5" id="KW-0732">Signal</keyword>
<dbReference type="InterPro" id="IPR013230">
    <property type="entry name" value="Peptidase_M15A_C"/>
</dbReference>
<feature type="region of interest" description="Disordered" evidence="12">
    <location>
        <begin position="1"/>
        <end position="28"/>
    </location>
</feature>
<evidence type="ECO:0000256" key="5">
    <source>
        <dbReference type="ARBA" id="ARBA00022729"/>
    </source>
</evidence>
<accession>A0ABU5HY47</accession>
<gene>
    <name evidence="14" type="ORF">U0C82_02710</name>
</gene>
<evidence type="ECO:0000256" key="12">
    <source>
        <dbReference type="SAM" id="MobiDB-lite"/>
    </source>
</evidence>
<comment type="caution">
    <text evidence="14">The sequence shown here is derived from an EMBL/GenBank/DDBJ whole genome shotgun (WGS) entry which is preliminary data.</text>
</comment>
<keyword evidence="8" id="KW-0482">Metalloprotease</keyword>
<evidence type="ECO:0000259" key="13">
    <source>
        <dbReference type="Pfam" id="PF08291"/>
    </source>
</evidence>
<comment type="similarity">
    <text evidence="10">Belongs to the peptidase M15 family.</text>
</comment>
<protein>
    <recommendedName>
        <fullName evidence="11">Murein endopeptidase K</fullName>
    </recommendedName>
</protein>
<name>A0ABU5HY47_9HYPH</name>
<evidence type="ECO:0000256" key="6">
    <source>
        <dbReference type="ARBA" id="ARBA00022801"/>
    </source>
</evidence>
<dbReference type="Proteomes" id="UP001294412">
    <property type="component" value="Unassembled WGS sequence"/>
</dbReference>
<proteinExistence type="inferred from homology"/>
<feature type="domain" description="Peptidase M15A C-terminal" evidence="13">
    <location>
        <begin position="237"/>
        <end position="340"/>
    </location>
</feature>
<evidence type="ECO:0000256" key="9">
    <source>
        <dbReference type="ARBA" id="ARBA00023316"/>
    </source>
</evidence>
<evidence type="ECO:0000256" key="1">
    <source>
        <dbReference type="ARBA" id="ARBA00001947"/>
    </source>
</evidence>
<feature type="region of interest" description="Disordered" evidence="12">
    <location>
        <begin position="65"/>
        <end position="100"/>
    </location>
</feature>
<feature type="compositionally biased region" description="Polar residues" evidence="12">
    <location>
        <begin position="65"/>
        <end position="92"/>
    </location>
</feature>
<keyword evidence="15" id="KW-1185">Reference proteome</keyword>
<evidence type="ECO:0000256" key="7">
    <source>
        <dbReference type="ARBA" id="ARBA00022833"/>
    </source>
</evidence>
<dbReference type="Pfam" id="PF08291">
    <property type="entry name" value="Peptidase_M15_3"/>
    <property type="match status" value="1"/>
</dbReference>
<dbReference type="InterPro" id="IPR009045">
    <property type="entry name" value="Zn_M74/Hedgehog-like"/>
</dbReference>
<sequence>MTTDDARRPLSAFTSAADPVSRPIEAGPPSWRMASIAVTALLLSPLLSGCMSGVSDISSFGLSQPPSMAQNDAPVDTSSAPEVDVSSLSDVGTATAEPEISDEVAETIAAAAPDASPDRNGPLVPLSAGRQTVAAYAGGRVGEGGASGSATGAGGQSLFQSLFAQEPARTPVANTDRGKGRRIVLNREGAPSDEDDGSLPGVDPKSLFEIGQRASADEDAIEDAAYEVAALSGGFARLSPNGLRVQREDIRTDCFPSQLVGMIRAIEQRFGQRVVVTSGYRSPEHNRRVRGANRSQHMSCKAADIVIPNVDNFKVAAFARSLPGRGGVGTYCHTKAIHIDVGAKREWNWRCRRRR</sequence>
<dbReference type="SUPFAM" id="SSF55166">
    <property type="entry name" value="Hedgehog/DD-peptidase"/>
    <property type="match status" value="1"/>
</dbReference>
<evidence type="ECO:0000256" key="8">
    <source>
        <dbReference type="ARBA" id="ARBA00023049"/>
    </source>
</evidence>
<evidence type="ECO:0000256" key="2">
    <source>
        <dbReference type="ARBA" id="ARBA00004776"/>
    </source>
</evidence>
<evidence type="ECO:0000313" key="14">
    <source>
        <dbReference type="EMBL" id="MDY8108060.1"/>
    </source>
</evidence>
<evidence type="ECO:0000313" key="15">
    <source>
        <dbReference type="Proteomes" id="UP001294412"/>
    </source>
</evidence>
<dbReference type="EMBL" id="JAXLPB010000001">
    <property type="protein sequence ID" value="MDY8108060.1"/>
    <property type="molecule type" value="Genomic_DNA"/>
</dbReference>
<dbReference type="PANTHER" id="PTHR37425:SF1">
    <property type="entry name" value="OUTER MEMBRANE PROTEIN"/>
    <property type="match status" value="1"/>
</dbReference>
<organism evidence="14 15">
    <name type="scientific">Fulvimarina uroteuthidis</name>
    <dbReference type="NCBI Taxonomy" id="3098149"/>
    <lineage>
        <taxon>Bacteria</taxon>
        <taxon>Pseudomonadati</taxon>
        <taxon>Pseudomonadota</taxon>
        <taxon>Alphaproteobacteria</taxon>
        <taxon>Hyphomicrobiales</taxon>
        <taxon>Aurantimonadaceae</taxon>
        <taxon>Fulvimarina</taxon>
    </lineage>
</organism>
<evidence type="ECO:0000256" key="10">
    <source>
        <dbReference type="ARBA" id="ARBA00093448"/>
    </source>
</evidence>
<dbReference type="InterPro" id="IPR010275">
    <property type="entry name" value="MepK"/>
</dbReference>
<evidence type="ECO:0000256" key="3">
    <source>
        <dbReference type="ARBA" id="ARBA00022670"/>
    </source>
</evidence>
<keyword evidence="3" id="KW-0645">Protease</keyword>
<comment type="pathway">
    <text evidence="2">Cell wall biogenesis; cell wall polysaccharide biosynthesis.</text>
</comment>
<dbReference type="GO" id="GO:0004180">
    <property type="term" value="F:carboxypeptidase activity"/>
    <property type="evidence" value="ECO:0007669"/>
    <property type="project" value="UniProtKB-KW"/>
</dbReference>
<dbReference type="PANTHER" id="PTHR37425">
    <property type="match status" value="1"/>
</dbReference>
<comment type="cofactor">
    <cofactor evidence="1">
        <name>Zn(2+)</name>
        <dbReference type="ChEBI" id="CHEBI:29105"/>
    </cofactor>
</comment>
<keyword evidence="14" id="KW-0121">Carboxypeptidase</keyword>
<keyword evidence="4" id="KW-0479">Metal-binding</keyword>
<reference evidence="14 15" key="1">
    <citation type="submission" date="2023-12" db="EMBL/GenBank/DDBJ databases">
        <title>Description of Novel Strain Fulvimarina sp. 2208YS6-2-32 isolated from Uroteuthis (Photololigo) edulis.</title>
        <authorList>
            <person name="Park J.-S."/>
        </authorList>
    </citation>
    <scope>NUCLEOTIDE SEQUENCE [LARGE SCALE GENOMIC DNA]</scope>
    <source>
        <strain evidence="14 15">2208YS6-2-32</strain>
    </source>
</reference>
<keyword evidence="7" id="KW-0862">Zinc</keyword>
<keyword evidence="6" id="KW-0378">Hydrolase</keyword>
<dbReference type="Gene3D" id="3.30.1380.10">
    <property type="match status" value="1"/>
</dbReference>
<evidence type="ECO:0000256" key="11">
    <source>
        <dbReference type="ARBA" id="ARBA00093666"/>
    </source>
</evidence>
<dbReference type="RefSeq" id="WP_322185510.1">
    <property type="nucleotide sequence ID" value="NZ_JAXLPB010000001.1"/>
</dbReference>
<keyword evidence="9" id="KW-0961">Cell wall biogenesis/degradation</keyword>